<dbReference type="RefSeq" id="WP_241062240.1">
    <property type="nucleotide sequence ID" value="NZ_JAKWJU010000002.1"/>
</dbReference>
<dbReference type="SUPFAM" id="SSF53822">
    <property type="entry name" value="Periplasmic binding protein-like I"/>
    <property type="match status" value="1"/>
</dbReference>
<evidence type="ECO:0000256" key="4">
    <source>
        <dbReference type="ARBA" id="ARBA00023163"/>
    </source>
</evidence>
<keyword evidence="7" id="KW-1185">Reference proteome</keyword>
<dbReference type="Gene3D" id="3.40.50.2300">
    <property type="match status" value="2"/>
</dbReference>
<dbReference type="InterPro" id="IPR046335">
    <property type="entry name" value="LacI/GalR-like_sensor"/>
</dbReference>
<accession>A0ABS9T4A1</accession>
<evidence type="ECO:0000259" key="5">
    <source>
        <dbReference type="PROSITE" id="PS50932"/>
    </source>
</evidence>
<evidence type="ECO:0000313" key="7">
    <source>
        <dbReference type="Proteomes" id="UP001166784"/>
    </source>
</evidence>
<proteinExistence type="predicted"/>
<keyword evidence="4" id="KW-0804">Transcription</keyword>
<dbReference type="PANTHER" id="PTHR30146">
    <property type="entry name" value="LACI-RELATED TRANSCRIPTIONAL REPRESSOR"/>
    <property type="match status" value="1"/>
</dbReference>
<dbReference type="CDD" id="cd01392">
    <property type="entry name" value="HTH_LacI"/>
    <property type="match status" value="1"/>
</dbReference>
<dbReference type="SUPFAM" id="SSF47413">
    <property type="entry name" value="lambda repressor-like DNA-binding domains"/>
    <property type="match status" value="1"/>
</dbReference>
<evidence type="ECO:0000256" key="2">
    <source>
        <dbReference type="ARBA" id="ARBA00023015"/>
    </source>
</evidence>
<dbReference type="PANTHER" id="PTHR30146:SF148">
    <property type="entry name" value="HTH-TYPE TRANSCRIPTIONAL REPRESSOR PURR-RELATED"/>
    <property type="match status" value="1"/>
</dbReference>
<organism evidence="6 7">
    <name type="scientific">Streptomyces marispadix</name>
    <dbReference type="NCBI Taxonomy" id="2922868"/>
    <lineage>
        <taxon>Bacteria</taxon>
        <taxon>Bacillati</taxon>
        <taxon>Actinomycetota</taxon>
        <taxon>Actinomycetes</taxon>
        <taxon>Kitasatosporales</taxon>
        <taxon>Streptomycetaceae</taxon>
        <taxon>Streptomyces</taxon>
    </lineage>
</organism>
<dbReference type="InterPro" id="IPR000843">
    <property type="entry name" value="HTH_LacI"/>
</dbReference>
<dbReference type="Pfam" id="PF13377">
    <property type="entry name" value="Peripla_BP_3"/>
    <property type="match status" value="1"/>
</dbReference>
<dbReference type="GO" id="GO:0003677">
    <property type="term" value="F:DNA binding"/>
    <property type="evidence" value="ECO:0007669"/>
    <property type="project" value="UniProtKB-KW"/>
</dbReference>
<evidence type="ECO:0000313" key="6">
    <source>
        <dbReference type="EMBL" id="MCH6163342.1"/>
    </source>
</evidence>
<dbReference type="InterPro" id="IPR028082">
    <property type="entry name" value="Peripla_BP_I"/>
</dbReference>
<dbReference type="Gene3D" id="1.10.260.40">
    <property type="entry name" value="lambda repressor-like DNA-binding domains"/>
    <property type="match status" value="1"/>
</dbReference>
<reference evidence="6" key="2">
    <citation type="journal article" date="2023" name="Int. J. Syst. Evol. Microbiol.">
        <title>Streptomyces marispadix sp. nov., isolated from marine beach sediment of the Northern Coast of Portugal.</title>
        <authorList>
            <person name="dos Santos J.D.N."/>
            <person name="Vitorino I.R."/>
            <person name="Kallscheuer N."/>
            <person name="Srivastava A."/>
            <person name="Krautwurst S."/>
            <person name="Marz M."/>
            <person name="Jogler C."/>
            <person name="Lobo Da Cunha A."/>
            <person name="Catita J."/>
            <person name="Goncalves H."/>
            <person name="Gonzalez I."/>
            <person name="Reyes F."/>
            <person name="Lage O.M."/>
        </authorList>
    </citation>
    <scope>NUCLEOTIDE SEQUENCE</scope>
    <source>
        <strain evidence="6">M600PL45_2</strain>
    </source>
</reference>
<keyword evidence="1" id="KW-0678">Repressor</keyword>
<evidence type="ECO:0000256" key="3">
    <source>
        <dbReference type="ARBA" id="ARBA00023125"/>
    </source>
</evidence>
<dbReference type="CDD" id="cd06288">
    <property type="entry name" value="PBP1_sucrose_transcription_regulator"/>
    <property type="match status" value="1"/>
</dbReference>
<keyword evidence="3 6" id="KW-0238">DNA-binding</keyword>
<sequence>MPSLRVTQADVARHAGVSRSAASFVLSGREGVRIPVETRQRIMGAAQELGYRPNRTAQSLRTRKTQTIALIFDDIGATHYAGEMIQGALEAALERDHLLYIAETGSDPVTEEKLVQEMTDRQVDGVILAAMSTRTVRVSEQMRRNPTVLLNCLDEFGEFACVVPDEETAGRHAARLLLDAGHREGVHVVGGHHTTGGTPEGVFAAQKRMSGIEAAMEAAGTRLAGIIECDWSAPEHGYRATRSLLESAFVPTAVICCNDRLAIGACQALRESELRIPEDISLVSFGDPGLASWLRPPVTSVDLPHHELGRTAVSLLLSDDATPAIHRIPMTLSRRGSITAARDA</sequence>
<protein>
    <submittedName>
        <fullName evidence="6">LacI family DNA-binding transcriptional regulator</fullName>
    </submittedName>
</protein>
<dbReference type="EMBL" id="JAKWJU010000002">
    <property type="protein sequence ID" value="MCH6163342.1"/>
    <property type="molecule type" value="Genomic_DNA"/>
</dbReference>
<keyword evidence="2" id="KW-0805">Transcription regulation</keyword>
<evidence type="ECO:0000256" key="1">
    <source>
        <dbReference type="ARBA" id="ARBA00022491"/>
    </source>
</evidence>
<dbReference type="Proteomes" id="UP001166784">
    <property type="component" value="Unassembled WGS sequence"/>
</dbReference>
<name>A0ABS9T4A1_9ACTN</name>
<dbReference type="InterPro" id="IPR010982">
    <property type="entry name" value="Lambda_DNA-bd_dom_sf"/>
</dbReference>
<dbReference type="SMART" id="SM00354">
    <property type="entry name" value="HTH_LACI"/>
    <property type="match status" value="1"/>
</dbReference>
<gene>
    <name evidence="6" type="ORF">MMA15_23995</name>
</gene>
<dbReference type="Pfam" id="PF00356">
    <property type="entry name" value="LacI"/>
    <property type="match status" value="1"/>
</dbReference>
<reference evidence="6" key="1">
    <citation type="submission" date="2022-03" db="EMBL/GenBank/DDBJ databases">
        <authorList>
            <person name="Santos J.D.N."/>
            <person name="Kallscheuer N."/>
            <person name="Jogler C."/>
            <person name="Lage O.M."/>
        </authorList>
    </citation>
    <scope>NUCLEOTIDE SEQUENCE</scope>
    <source>
        <strain evidence="6">M600PL45_2</strain>
    </source>
</reference>
<dbReference type="PROSITE" id="PS50932">
    <property type="entry name" value="HTH_LACI_2"/>
    <property type="match status" value="1"/>
</dbReference>
<feature type="domain" description="HTH lacI-type" evidence="5">
    <location>
        <begin position="6"/>
        <end position="62"/>
    </location>
</feature>
<comment type="caution">
    <text evidence="6">The sequence shown here is derived from an EMBL/GenBank/DDBJ whole genome shotgun (WGS) entry which is preliminary data.</text>
</comment>